<dbReference type="KEGG" id="clus:A9F13_10g01562"/>
<dbReference type="PANTHER" id="PTHR38699">
    <property type="entry name" value="CHROMOSOME 1, WHOLE GENOME SHOTGUN SEQUENCE"/>
    <property type="match status" value="1"/>
</dbReference>
<evidence type="ECO:0000313" key="2">
    <source>
        <dbReference type="Proteomes" id="UP000195602"/>
    </source>
</evidence>
<name>A0AA91T1H8_CLALS</name>
<reference evidence="1 2" key="1">
    <citation type="submission" date="2017-04" db="EMBL/GenBank/DDBJ databases">
        <title>Draft genome of the yeast Clavispora lusitaniae type strain CBS 6936.</title>
        <authorList>
            <person name="Durrens P."/>
            <person name="Klopp C."/>
            <person name="Biteau N."/>
            <person name="Fitton-Ouhabi V."/>
            <person name="Dementhon K."/>
            <person name="Accoceberry I."/>
            <person name="Sherman D.J."/>
            <person name="Noel T."/>
        </authorList>
    </citation>
    <scope>NUCLEOTIDE SEQUENCE [LARGE SCALE GENOMIC DNA]</scope>
    <source>
        <strain evidence="1 2">CBS 6936</strain>
    </source>
</reference>
<protein>
    <submittedName>
        <fullName evidence="1">Uncharacterized protein</fullName>
    </submittedName>
</protein>
<sequence length="142" mass="15411">MTANIAKTTVYPIPDLRFEQSFFRSLQTYANKKAGINHTLSEKELKLMGVDESAEDLNVEGNTLQAPVAPLAPITPSVVAYAVIKDQIILPLLQGFLWSGFLLCLGPVMRAIVANGQTCGTWLAQMAGLGRKPVYGRGFTTI</sequence>
<dbReference type="PANTHER" id="PTHR38699:SF1">
    <property type="entry name" value="MITOPHAGY RECEPTOR ATG43"/>
    <property type="match status" value="1"/>
</dbReference>
<evidence type="ECO:0000313" key="1">
    <source>
        <dbReference type="EMBL" id="OVF08012.1"/>
    </source>
</evidence>
<organism evidence="1 2">
    <name type="scientific">Clavispora lusitaniae</name>
    <name type="common">Candida lusitaniae</name>
    <dbReference type="NCBI Taxonomy" id="36911"/>
    <lineage>
        <taxon>Eukaryota</taxon>
        <taxon>Fungi</taxon>
        <taxon>Dikarya</taxon>
        <taxon>Ascomycota</taxon>
        <taxon>Saccharomycotina</taxon>
        <taxon>Pichiomycetes</taxon>
        <taxon>Metschnikowiaceae</taxon>
        <taxon>Clavispora</taxon>
    </lineage>
</organism>
<dbReference type="Proteomes" id="UP000195602">
    <property type="component" value="Unassembled WGS sequence"/>
</dbReference>
<dbReference type="EMBL" id="LYUB02000010">
    <property type="protein sequence ID" value="OVF08012.1"/>
    <property type="molecule type" value="Genomic_DNA"/>
</dbReference>
<proteinExistence type="predicted"/>
<accession>A0AA91T1H8</accession>
<dbReference type="GO" id="GO:0140580">
    <property type="term" value="F:mitochondrion autophagosome adaptor activity"/>
    <property type="evidence" value="ECO:0007669"/>
    <property type="project" value="InterPro"/>
</dbReference>
<dbReference type="AlphaFoldDB" id="A0AA91T1H8"/>
<comment type="caution">
    <text evidence="1">The sequence shown here is derived from an EMBL/GenBank/DDBJ whole genome shotgun (WGS) entry which is preliminary data.</text>
</comment>
<gene>
    <name evidence="1" type="ORF">A9F13_10g01562</name>
</gene>
<dbReference type="InterPro" id="IPR013898">
    <property type="entry name" value="Atg43"/>
</dbReference>
<dbReference type="GO" id="GO:0000423">
    <property type="term" value="P:mitophagy"/>
    <property type="evidence" value="ECO:0007669"/>
    <property type="project" value="InterPro"/>
</dbReference>